<evidence type="ECO:0000256" key="3">
    <source>
        <dbReference type="ARBA" id="ARBA00023163"/>
    </source>
</evidence>
<comment type="subcellular location">
    <subcellularLocation>
        <location evidence="1">Nucleus</location>
    </subcellularLocation>
</comment>
<evidence type="ECO:0000256" key="1">
    <source>
        <dbReference type="ARBA" id="ARBA00004123"/>
    </source>
</evidence>
<dbReference type="InterPro" id="IPR036638">
    <property type="entry name" value="HLH_DNA-bd_sf"/>
</dbReference>
<dbReference type="GO" id="GO:0005634">
    <property type="term" value="C:nucleus"/>
    <property type="evidence" value="ECO:0007669"/>
    <property type="project" value="UniProtKB-SubCell"/>
</dbReference>
<dbReference type="SUPFAM" id="SSF47459">
    <property type="entry name" value="HLH, helix-loop-helix DNA-binding domain"/>
    <property type="match status" value="1"/>
</dbReference>
<dbReference type="GO" id="GO:0046983">
    <property type="term" value="F:protein dimerization activity"/>
    <property type="evidence" value="ECO:0007669"/>
    <property type="project" value="InterPro"/>
</dbReference>
<accession>A0A6J1G3Z2</accession>
<dbReference type="InterPro" id="IPR044273">
    <property type="entry name" value="PIF3-like"/>
</dbReference>
<protein>
    <submittedName>
        <fullName evidence="8">LOW QUALITY PROTEIN: transcription factor PIF3-like</fullName>
    </submittedName>
</protein>
<reference evidence="8" key="1">
    <citation type="submission" date="2025-08" db="UniProtKB">
        <authorList>
            <consortium name="RefSeq"/>
        </authorList>
    </citation>
    <scope>IDENTIFICATION</scope>
    <source>
        <tissue evidence="8">Young leaves</tissue>
    </source>
</reference>
<dbReference type="Proteomes" id="UP000504609">
    <property type="component" value="Unplaced"/>
</dbReference>
<dbReference type="PANTHER" id="PTHR46807:SF1">
    <property type="entry name" value="TRANSCRIPTION FACTOR PIF3"/>
    <property type="match status" value="1"/>
</dbReference>
<dbReference type="SMART" id="SM00353">
    <property type="entry name" value="HLH"/>
    <property type="match status" value="1"/>
</dbReference>
<evidence type="ECO:0000256" key="5">
    <source>
        <dbReference type="SAM" id="MobiDB-lite"/>
    </source>
</evidence>
<dbReference type="FunFam" id="4.10.280.10:FF:000004">
    <property type="entry name" value="Basic helix-loop-helix transcription factor"/>
    <property type="match status" value="1"/>
</dbReference>
<evidence type="ECO:0000259" key="6">
    <source>
        <dbReference type="PROSITE" id="PS50888"/>
    </source>
</evidence>
<sequence>MPLSELCRVAREKLDSAQDRNDMVASDLSLSPENDVFELVWENGQILQQGQSSRTRKNSNMNTSQPLCLPGHFNNAKMGKFGAIDSVVRDVIATGSSPEVELARDDDDDDNDIVPWLSYPLDGHLQHDYSSDFLPELSGVTINDHPARHSVASSIGKTSGVHQVNRYTRLNSLHGTNLEDGNISKLSTLDVSTTGPRSSTNELRSLASQQSQALFPHLRVKCTGSTENVPGKILHDSLIGQTPHVPLIASSSSSTARQKLDPTPSSNSPNVINFSHFLRPAALLKSNPQNHGVVGTVGSAANSQRDQSSCIRNESKACCKNAIVPSIDDNKPSDAKAPEQLQAVKHPKLACLGDSANNEDRTDRCLEVGAPKVLPDSEKAVESIFAASVCSRNSVEGASDDPKLNRKRKCHETEDSEWHSDDVEEECNDVKRVTPTRGTGSKRSRAAEVHNLSERRRRDRINEKMRALQELIPNCNKVDKASMLDEAIEYLKTLQLQVQIMSMGAGLFMPPMMSPGGMPFMNAPHMYSPMGVGMGMGFGIGMPDVNVGPPGYPMVQVPHVQGTHFPGPSIPAQTVMHGMPGSNFQVLGLPGQGLPIPMPRGPIAPFTGGPFMTNPGVAVAPVENFGSAAACSLKDASPKSDSPMVPNGGTDPLTTPTPRQANEQASCANGSRVNPTTKNDLIKLPIITEETTFIRLH</sequence>
<evidence type="ECO:0000313" key="7">
    <source>
        <dbReference type="Proteomes" id="UP000504609"/>
    </source>
</evidence>
<dbReference type="KEGG" id="cmos:111450526"/>
<evidence type="ECO:0000256" key="2">
    <source>
        <dbReference type="ARBA" id="ARBA00023015"/>
    </source>
</evidence>
<proteinExistence type="predicted"/>
<dbReference type="AlphaFoldDB" id="A0A6J1G3Z2"/>
<name>A0A6J1G3Z2_CUCMO</name>
<evidence type="ECO:0000256" key="4">
    <source>
        <dbReference type="ARBA" id="ARBA00023242"/>
    </source>
</evidence>
<dbReference type="InterPro" id="IPR011598">
    <property type="entry name" value="bHLH_dom"/>
</dbReference>
<dbReference type="Gene3D" id="4.10.280.10">
    <property type="entry name" value="Helix-loop-helix DNA-binding domain"/>
    <property type="match status" value="1"/>
</dbReference>
<keyword evidence="4" id="KW-0539">Nucleus</keyword>
<dbReference type="PROSITE" id="PS50888">
    <property type="entry name" value="BHLH"/>
    <property type="match status" value="1"/>
</dbReference>
<keyword evidence="3" id="KW-0804">Transcription</keyword>
<organism evidence="7 8">
    <name type="scientific">Cucurbita moschata</name>
    <name type="common">Winter crookneck squash</name>
    <name type="synonym">Cucurbita pepo var. moschata</name>
    <dbReference type="NCBI Taxonomy" id="3662"/>
    <lineage>
        <taxon>Eukaryota</taxon>
        <taxon>Viridiplantae</taxon>
        <taxon>Streptophyta</taxon>
        <taxon>Embryophyta</taxon>
        <taxon>Tracheophyta</taxon>
        <taxon>Spermatophyta</taxon>
        <taxon>Magnoliopsida</taxon>
        <taxon>eudicotyledons</taxon>
        <taxon>Gunneridae</taxon>
        <taxon>Pentapetalae</taxon>
        <taxon>rosids</taxon>
        <taxon>fabids</taxon>
        <taxon>Cucurbitales</taxon>
        <taxon>Cucurbitaceae</taxon>
        <taxon>Cucurbiteae</taxon>
        <taxon>Cucurbita</taxon>
    </lineage>
</organism>
<feature type="compositionally biased region" description="Polar residues" evidence="5">
    <location>
        <begin position="652"/>
        <end position="675"/>
    </location>
</feature>
<feature type="domain" description="BHLH" evidence="6">
    <location>
        <begin position="445"/>
        <end position="494"/>
    </location>
</feature>
<dbReference type="GO" id="GO:0010017">
    <property type="term" value="P:red or far-red light signaling pathway"/>
    <property type="evidence" value="ECO:0007669"/>
    <property type="project" value="UniProtKB-ARBA"/>
</dbReference>
<keyword evidence="7" id="KW-1185">Reference proteome</keyword>
<dbReference type="PANTHER" id="PTHR46807">
    <property type="entry name" value="TRANSCRIPTION FACTOR PIF3"/>
    <property type="match status" value="1"/>
</dbReference>
<gene>
    <name evidence="8" type="primary">LOC111450526</name>
</gene>
<dbReference type="Pfam" id="PF00010">
    <property type="entry name" value="HLH"/>
    <property type="match status" value="1"/>
</dbReference>
<dbReference type="CDD" id="cd11445">
    <property type="entry name" value="bHLH_AtPIF_like"/>
    <property type="match status" value="1"/>
</dbReference>
<dbReference type="RefSeq" id="XP_022946480.1">
    <property type="nucleotide sequence ID" value="XM_023090712.1"/>
</dbReference>
<feature type="region of interest" description="Disordered" evidence="5">
    <location>
        <begin position="634"/>
        <end position="675"/>
    </location>
</feature>
<evidence type="ECO:0000313" key="8">
    <source>
        <dbReference type="RefSeq" id="XP_022946480.1"/>
    </source>
</evidence>
<dbReference type="GO" id="GO:0003700">
    <property type="term" value="F:DNA-binding transcription factor activity"/>
    <property type="evidence" value="ECO:0007669"/>
    <property type="project" value="InterPro"/>
</dbReference>
<keyword evidence="2" id="KW-0805">Transcription regulation</keyword>
<feature type="region of interest" description="Disordered" evidence="5">
    <location>
        <begin position="433"/>
        <end position="453"/>
    </location>
</feature>
<dbReference type="GeneID" id="111450526"/>
<dbReference type="InterPro" id="IPR047265">
    <property type="entry name" value="PIF1-like_bHLH"/>
</dbReference>